<accession>A0AAV4SZB6</accession>
<keyword evidence="2" id="KW-1185">Reference proteome</keyword>
<reference evidence="1 2" key="1">
    <citation type="submission" date="2021-06" db="EMBL/GenBank/DDBJ databases">
        <title>Caerostris darwini draft genome.</title>
        <authorList>
            <person name="Kono N."/>
            <person name="Arakawa K."/>
        </authorList>
    </citation>
    <scope>NUCLEOTIDE SEQUENCE [LARGE SCALE GENOMIC DNA]</scope>
</reference>
<protein>
    <submittedName>
        <fullName evidence="1">Uncharacterized protein</fullName>
    </submittedName>
</protein>
<dbReference type="EMBL" id="BPLQ01008625">
    <property type="protein sequence ID" value="GIY38506.1"/>
    <property type="molecule type" value="Genomic_DNA"/>
</dbReference>
<evidence type="ECO:0000313" key="1">
    <source>
        <dbReference type="EMBL" id="GIY38506.1"/>
    </source>
</evidence>
<sequence length="105" mass="11665">MPLTKETLLSVGVRVLKDLPTVKFEFHRNISFPGKAKESPASSCRRPRTCLSDWKTKAKHGINIAEGILLEELFERAVLPEMMSSTHIHCSGSEVEGKREGCRAG</sequence>
<comment type="caution">
    <text evidence="1">The sequence shown here is derived from an EMBL/GenBank/DDBJ whole genome shotgun (WGS) entry which is preliminary data.</text>
</comment>
<organism evidence="1 2">
    <name type="scientific">Caerostris darwini</name>
    <dbReference type="NCBI Taxonomy" id="1538125"/>
    <lineage>
        <taxon>Eukaryota</taxon>
        <taxon>Metazoa</taxon>
        <taxon>Ecdysozoa</taxon>
        <taxon>Arthropoda</taxon>
        <taxon>Chelicerata</taxon>
        <taxon>Arachnida</taxon>
        <taxon>Araneae</taxon>
        <taxon>Araneomorphae</taxon>
        <taxon>Entelegynae</taxon>
        <taxon>Araneoidea</taxon>
        <taxon>Araneidae</taxon>
        <taxon>Caerostris</taxon>
    </lineage>
</organism>
<dbReference type="AlphaFoldDB" id="A0AAV4SZB6"/>
<name>A0AAV4SZB6_9ARAC</name>
<proteinExistence type="predicted"/>
<dbReference type="Proteomes" id="UP001054837">
    <property type="component" value="Unassembled WGS sequence"/>
</dbReference>
<gene>
    <name evidence="1" type="ORF">CDAR_512591</name>
</gene>
<evidence type="ECO:0000313" key="2">
    <source>
        <dbReference type="Proteomes" id="UP001054837"/>
    </source>
</evidence>